<comment type="caution">
    <text evidence="1">The sequence shown here is derived from an EMBL/GenBank/DDBJ whole genome shotgun (WGS) entry which is preliminary data.</text>
</comment>
<proteinExistence type="predicted"/>
<organism evidence="1">
    <name type="scientific">Tanacetum cinerariifolium</name>
    <name type="common">Dalmatian daisy</name>
    <name type="synonym">Chrysanthemum cinerariifolium</name>
    <dbReference type="NCBI Taxonomy" id="118510"/>
    <lineage>
        <taxon>Eukaryota</taxon>
        <taxon>Viridiplantae</taxon>
        <taxon>Streptophyta</taxon>
        <taxon>Embryophyta</taxon>
        <taxon>Tracheophyta</taxon>
        <taxon>Spermatophyta</taxon>
        <taxon>Magnoliopsida</taxon>
        <taxon>eudicotyledons</taxon>
        <taxon>Gunneridae</taxon>
        <taxon>Pentapetalae</taxon>
        <taxon>asterids</taxon>
        <taxon>campanulids</taxon>
        <taxon>Asterales</taxon>
        <taxon>Asteraceae</taxon>
        <taxon>Asteroideae</taxon>
        <taxon>Anthemideae</taxon>
        <taxon>Anthemidinae</taxon>
        <taxon>Tanacetum</taxon>
    </lineage>
</organism>
<gene>
    <name evidence="1" type="ORF">Tci_045582</name>
</gene>
<dbReference type="EMBL" id="BKCJ010006722">
    <property type="protein sequence ID" value="GEU73604.1"/>
    <property type="molecule type" value="Genomic_DNA"/>
</dbReference>
<sequence>MSQLEKFQDENTKEVNEKFDKLWYAGRLSAGITHGAKANKDASVETIMNLIRLEDALTEKLGLVESQPHVDQLMVPTHHSPDQRVIGASVLSLTLDVSSSRVRKIKENIANHVSALRGVFVLLSEPLSAIALEGTKGTFGAAPNTTMALSVTFVSASTMLPISTNDYEVVHTDGQEGTGAGGETVADESVVPFPNVSDAELDVPKCNLLL</sequence>
<accession>A0A6L2MMP3</accession>
<protein>
    <submittedName>
        <fullName evidence="1">Uncharacterized protein</fullName>
    </submittedName>
</protein>
<name>A0A6L2MMP3_TANCI</name>
<dbReference type="AlphaFoldDB" id="A0A6L2MMP3"/>
<evidence type="ECO:0000313" key="1">
    <source>
        <dbReference type="EMBL" id="GEU73604.1"/>
    </source>
</evidence>
<reference evidence="1" key="1">
    <citation type="journal article" date="2019" name="Sci. Rep.">
        <title>Draft genome of Tanacetum cinerariifolium, the natural source of mosquito coil.</title>
        <authorList>
            <person name="Yamashiro T."/>
            <person name="Shiraishi A."/>
            <person name="Satake H."/>
            <person name="Nakayama K."/>
        </authorList>
    </citation>
    <scope>NUCLEOTIDE SEQUENCE</scope>
</reference>